<keyword evidence="3" id="KW-0812">Transmembrane</keyword>
<feature type="domain" description="LamG-like jellyroll fold" evidence="4">
    <location>
        <begin position="406"/>
        <end position="553"/>
    </location>
</feature>
<keyword evidence="2" id="KW-1015">Disulfide bond</keyword>
<dbReference type="GO" id="GO:0016989">
    <property type="term" value="F:sigma factor antagonist activity"/>
    <property type="evidence" value="ECO:0007669"/>
    <property type="project" value="TreeGrafter"/>
</dbReference>
<dbReference type="Gene3D" id="2.60.120.200">
    <property type="match status" value="1"/>
</dbReference>
<dbReference type="InterPro" id="IPR006558">
    <property type="entry name" value="LamG-like"/>
</dbReference>
<dbReference type="InterPro" id="IPR013320">
    <property type="entry name" value="ConA-like_dom_sf"/>
</dbReference>
<dbReference type="PANTHER" id="PTHR30273:SF2">
    <property type="entry name" value="PROTEIN FECR"/>
    <property type="match status" value="1"/>
</dbReference>
<evidence type="ECO:0000256" key="2">
    <source>
        <dbReference type="ARBA" id="ARBA00023157"/>
    </source>
</evidence>
<keyword evidence="3" id="KW-1133">Transmembrane helix</keyword>
<reference evidence="5 6" key="1">
    <citation type="submission" date="2020-08" db="EMBL/GenBank/DDBJ databases">
        <title>Genomic Encyclopedia of Type Strains, Phase III (KMG-III): the genomes of soil and plant-associated and newly described type strains.</title>
        <authorList>
            <person name="Whitman W."/>
        </authorList>
    </citation>
    <scope>NUCLEOTIDE SEQUENCE [LARGE SCALE GENOMIC DNA]</scope>
    <source>
        <strain evidence="5 6">CECT 8075</strain>
    </source>
</reference>
<keyword evidence="1" id="KW-0732">Signal</keyword>
<sequence length="563" mass="63054">MTSEGKREDNEFDQLLQLALEGTLTREQAMRVQEMVRRDPAKLEVWVDYFRLDSMLSEELDGTAIVDLVDLVCQVDEGDSDSSCVHKAVAEQPTKRSRAGEGGTRWRDQRWSFGLAAGVAVVVLFMATWQRRAVERGSVMDAVAVSFTANDAIAMLTQASGDVWQDGETPPMQLSPGRLRLESGFAEIRVYNGVTLYLEGPVDLNLVSLDQTHLRNGKLRAIVPDGAEGYTVTTESVRLVDRGTEFAIASTGDGVSSVHVIDGLVDLYPKGASELAVESRRKAVLEGESVEISPEFEMRETTLDLDGFPSASAIDRSVSDQYQRWRSWSEAFSKRSDLLLYFNFEGKNKQMLAREGLANLAASQRENVKATVVGCELLDGRWPQKRALGFYNTADRIRIRVPGRFPHLTFACWVRIDELKGVNQALLLTDDFDDWRPHWQIAKEGDLKLGIGQSTRAQRRQMRSGSKHLASLSPLGRWTHLATTYDADSKLVRHYVNGEQAAWNELPRAEPLHIGAAEIGNWLRPRKTGDEPIRNLDGRIDEFMLLRSVLDADAIREIYDVGR</sequence>
<dbReference type="InterPro" id="IPR012373">
    <property type="entry name" value="Ferrdict_sens_TM"/>
</dbReference>
<evidence type="ECO:0000256" key="1">
    <source>
        <dbReference type="ARBA" id="ARBA00022729"/>
    </source>
</evidence>
<accession>A0A7W5DX82</accession>
<gene>
    <name evidence="5" type="ORF">FHS27_001913</name>
</gene>
<dbReference type="EMBL" id="JACHXU010000005">
    <property type="protein sequence ID" value="MBB3206105.1"/>
    <property type="molecule type" value="Genomic_DNA"/>
</dbReference>
<name>A0A7W5DX82_9BACT</name>
<dbReference type="SUPFAM" id="SSF49899">
    <property type="entry name" value="Concanavalin A-like lectins/glucanases"/>
    <property type="match status" value="1"/>
</dbReference>
<keyword evidence="6" id="KW-1185">Reference proteome</keyword>
<keyword evidence="3" id="KW-0472">Membrane</keyword>
<dbReference type="PANTHER" id="PTHR30273">
    <property type="entry name" value="PERIPLASMIC SIGNAL SENSOR AND SIGMA FACTOR ACTIVATOR FECR-RELATED"/>
    <property type="match status" value="1"/>
</dbReference>
<proteinExistence type="predicted"/>
<evidence type="ECO:0000259" key="4">
    <source>
        <dbReference type="SMART" id="SM00560"/>
    </source>
</evidence>
<evidence type="ECO:0000256" key="3">
    <source>
        <dbReference type="SAM" id="Phobius"/>
    </source>
</evidence>
<comment type="caution">
    <text evidence="5">The sequence shown here is derived from an EMBL/GenBank/DDBJ whole genome shotgun (WGS) entry which is preliminary data.</text>
</comment>
<organism evidence="5 6">
    <name type="scientific">Aporhodopirellula rubra</name>
    <dbReference type="NCBI Taxonomy" id="980271"/>
    <lineage>
        <taxon>Bacteria</taxon>
        <taxon>Pseudomonadati</taxon>
        <taxon>Planctomycetota</taxon>
        <taxon>Planctomycetia</taxon>
        <taxon>Pirellulales</taxon>
        <taxon>Pirellulaceae</taxon>
        <taxon>Aporhodopirellula</taxon>
    </lineage>
</organism>
<protein>
    <recommendedName>
        <fullName evidence="4">LamG-like jellyroll fold domain-containing protein</fullName>
    </recommendedName>
</protein>
<dbReference type="SMART" id="SM00560">
    <property type="entry name" value="LamGL"/>
    <property type="match status" value="1"/>
</dbReference>
<dbReference type="RefSeq" id="WP_184304330.1">
    <property type="nucleotide sequence ID" value="NZ_JACHXU010000005.1"/>
</dbReference>
<feature type="transmembrane region" description="Helical" evidence="3">
    <location>
        <begin position="111"/>
        <end position="129"/>
    </location>
</feature>
<evidence type="ECO:0000313" key="6">
    <source>
        <dbReference type="Proteomes" id="UP000536179"/>
    </source>
</evidence>
<dbReference type="Proteomes" id="UP000536179">
    <property type="component" value="Unassembled WGS sequence"/>
</dbReference>
<dbReference type="Pfam" id="PF13385">
    <property type="entry name" value="Laminin_G_3"/>
    <property type="match status" value="1"/>
</dbReference>
<dbReference type="AlphaFoldDB" id="A0A7W5DX82"/>
<evidence type="ECO:0000313" key="5">
    <source>
        <dbReference type="EMBL" id="MBB3206105.1"/>
    </source>
</evidence>